<feature type="compositionally biased region" description="Basic and acidic residues" evidence="1">
    <location>
        <begin position="1"/>
        <end position="15"/>
    </location>
</feature>
<protein>
    <submittedName>
        <fullName evidence="2">Uncharacterized protein</fullName>
    </submittedName>
</protein>
<gene>
    <name evidence="2" type="ORF">GCM10017668_29680</name>
</gene>
<organism evidence="2 3">
    <name type="scientific">Streptomyces tuirus</name>
    <dbReference type="NCBI Taxonomy" id="68278"/>
    <lineage>
        <taxon>Bacteria</taxon>
        <taxon>Bacillati</taxon>
        <taxon>Actinomycetota</taxon>
        <taxon>Actinomycetes</taxon>
        <taxon>Kitasatosporales</taxon>
        <taxon>Streptomycetaceae</taxon>
        <taxon>Streptomyces</taxon>
    </lineage>
</organism>
<dbReference type="AlphaFoldDB" id="A0A7G1NJB1"/>
<dbReference type="Proteomes" id="UP000516373">
    <property type="component" value="Chromosome"/>
</dbReference>
<accession>A0A7G1NJB1</accession>
<evidence type="ECO:0000256" key="1">
    <source>
        <dbReference type="SAM" id="MobiDB-lite"/>
    </source>
</evidence>
<reference evidence="2 3" key="1">
    <citation type="journal article" date="2014" name="Int. J. Syst. Evol. Microbiol.">
        <title>Complete genome sequence of Corynebacterium casei LMG S-19264T (=DSM 44701T), isolated from a smear-ripened cheese.</title>
        <authorList>
            <consortium name="US DOE Joint Genome Institute (JGI-PGF)"/>
            <person name="Walter F."/>
            <person name="Albersmeier A."/>
            <person name="Kalinowski J."/>
            <person name="Ruckert C."/>
        </authorList>
    </citation>
    <scope>NUCLEOTIDE SEQUENCE [LARGE SCALE GENOMIC DNA]</scope>
    <source>
        <strain evidence="2 3">JCM 4255</strain>
    </source>
</reference>
<proteinExistence type="predicted"/>
<dbReference type="EMBL" id="AP023439">
    <property type="protein sequence ID" value="BCL21125.1"/>
    <property type="molecule type" value="Genomic_DNA"/>
</dbReference>
<dbReference type="KEGG" id="stui:GCM10017668_29680"/>
<name>A0A7G1NJB1_9ACTN</name>
<sequence length="103" mass="11338">MQRRGQARDGQDRVPQHAFTQRQDGRGPLEPRTAVLSRAAPGRTVFRRFGQAYSRAWYRARFGVVCACRLRSGHSKALPVSRLLFSASAATPPRAATCPGSGR</sequence>
<evidence type="ECO:0000313" key="3">
    <source>
        <dbReference type="Proteomes" id="UP000516373"/>
    </source>
</evidence>
<evidence type="ECO:0000313" key="2">
    <source>
        <dbReference type="EMBL" id="BCL21125.1"/>
    </source>
</evidence>
<feature type="region of interest" description="Disordered" evidence="1">
    <location>
        <begin position="1"/>
        <end position="34"/>
    </location>
</feature>